<dbReference type="OrthoDB" id="1026745at2"/>
<proteinExistence type="predicted"/>
<dbReference type="SUPFAM" id="SSF52218">
    <property type="entry name" value="Flavoproteins"/>
    <property type="match status" value="1"/>
</dbReference>
<evidence type="ECO:0008006" key="3">
    <source>
        <dbReference type="Google" id="ProtNLM"/>
    </source>
</evidence>
<protein>
    <recommendedName>
        <fullName evidence="3">Multimeric flavodoxin WrbA</fullName>
    </recommendedName>
</protein>
<reference evidence="1" key="1">
    <citation type="submission" date="2017-04" db="EMBL/GenBank/DDBJ databases">
        <title>Complete Genome Sequences of Twelve Strains of a Stable Defined Moderately Diverse Mouse Microbiota 2 (sDMDMm2).</title>
        <authorList>
            <person name="Uchimura Y."/>
            <person name="Wyss M."/>
            <person name="Brugiroux S."/>
            <person name="Limenitakis J.P."/>
            <person name="Stecher B."/>
            <person name="McCoy K.D."/>
            <person name="Macpherson A.J."/>
        </authorList>
    </citation>
    <scope>NUCLEOTIDE SEQUENCE</scope>
    <source>
        <strain evidence="1">YL58</strain>
    </source>
</reference>
<dbReference type="Proteomes" id="UP000092574">
    <property type="component" value="Chromosome"/>
</dbReference>
<evidence type="ECO:0000313" key="1">
    <source>
        <dbReference type="EMBL" id="ANU75918.1"/>
    </source>
</evidence>
<evidence type="ECO:0000313" key="2">
    <source>
        <dbReference type="Proteomes" id="UP000092574"/>
    </source>
</evidence>
<dbReference type="RefSeq" id="WP_065542098.1">
    <property type="nucleotide sequence ID" value="NZ_CP015405.2"/>
</dbReference>
<name>A0A1C7IA93_9FIRM</name>
<organism evidence="1 2">
    <name type="scientific">Blautia pseudococcoides</name>
    <dbReference type="NCBI Taxonomy" id="1796616"/>
    <lineage>
        <taxon>Bacteria</taxon>
        <taxon>Bacillati</taxon>
        <taxon>Bacillota</taxon>
        <taxon>Clostridia</taxon>
        <taxon>Lachnospirales</taxon>
        <taxon>Lachnospiraceae</taxon>
        <taxon>Blautia</taxon>
    </lineage>
</organism>
<dbReference type="STRING" id="1796616.A4V09_09170"/>
<dbReference type="KEGG" id="byl:A4V09_09170"/>
<sequence>MKISMINGSPKVKDSASGLILKELQTLLSPEHEIVNLHFTKKQPGRNDLELLQDCDVMVYAFPLYVDSLPSHLLSCLISLEEYLKNAAFSQTCTVYAMANCGFYEGHQNTLALDIMKSWCARAGVIWGGGLGIGAGGMLPMIGGMTAGQGPKKNFSCALHTLSDRISHKETGENICFSPNFPRILYKLAGEMGWRQAVKNNGLARRDLWNKQV</sequence>
<accession>A0A1C7IA93</accession>
<dbReference type="EMBL" id="CP015405">
    <property type="protein sequence ID" value="ANU75918.1"/>
    <property type="molecule type" value="Genomic_DNA"/>
</dbReference>
<gene>
    <name evidence="1" type="ORF">A4V09_09170</name>
</gene>
<dbReference type="InterPro" id="IPR029039">
    <property type="entry name" value="Flavoprotein-like_sf"/>
</dbReference>
<dbReference type="AlphaFoldDB" id="A0A1C7IA93"/>
<keyword evidence="2" id="KW-1185">Reference proteome</keyword>